<keyword evidence="5" id="KW-0158">Chromosome</keyword>
<dbReference type="Gene3D" id="3.40.50.300">
    <property type="entry name" value="P-loop containing nucleotide triphosphate hydrolases"/>
    <property type="match status" value="2"/>
</dbReference>
<evidence type="ECO:0000313" key="18">
    <source>
        <dbReference type="Proteomes" id="UP000543364"/>
    </source>
</evidence>
<sequence>MYIKSIVLDGFKSYAQRTEIRDFDPLFNAITGFNGSGKSNILDSICFVLGISNLSQVRASNLQDLVYKNGQAGITKAVVSITFDNSNKSQSPLGFEANEEIIVTRQIAIGGRSKYLINGTSVNSNRVQDLFCSIGLNVNNPHFLIMQGRITKVLNMKPPEILAMIEEAAGTRLYECKRKAVQKTIEKKETKLKNIEMVINEEINPTLEKLREGRAAFLEHQKLVREEEHLNRYYIAYQFLQAEKAKESSSDALKEVQANIEKLRETKAETEQRMRKLNEDIVEMEKEMDKKVGGMLRALEAALSENQRVNTKAQSALDLKKKNLKSEEVKYNELVTRMQKDSKALVSKEQELKKKEEELNALQEESEKDAGALVAARFNALSAGISNNNNGEEASLSEQMMICKNEIIKAVTDTKQAQMKLNYARKELKTRETEVKKMDEDYMKDQKAFEAAEKMKKTLGNQMKELNYTEEKEATLSAKKKALTSDISRLRELYEGLTAKFPHLQFDYRHPEKNWNPTHVKGLVVTLIIVKDLSKTKALEAVAGGKLYNVVVNTEMTGKKLLEMGGLKHRFTIIPLNKISARCVQPNKINLAQSLVGCNNLHLALALVTYESELQKAMEYVFGTTLICNNMDNAKKVTFDKRIMTKTVTLDGDVFDPQGTLHGGNCWFYSYNNVVCASSQAAPILSKLQEAKRTEVELKKKESELEAVENELASLKKVAEKFRQLKQQWEMKSEEAELLQKKLHQSAYHKQEEEVLSLKKTIAECEETLNKTEESKKKAEDKYRELEKKMKNAEAEYAENQKNAKQALAVAKKKADASSKKIKDMRQEVEALVLELEELKKEQASSTVQKAAAEEAIKFYQEQIDAMAAEVAKTEESVEKSQKELAKQKEVMALHDNAIKDKSAEMLKYREQNNRLHIKIKEVEHDIIKYEEEAAAAAAKMNKMLIENEWIASERPFFGQPNTAYDFKNGGLKDAVQKLQKLRELINKLAKNVNTKAISQLSDTEERYHDLLKKKRIVESDKKKILAVIEELDHKKKETLEVACKKVNADFGSIFSTLLPGAKAMLVATKTDNVLAGMEFRVALGNTWKENLTELSGGQRSLVALSLILAMLLFKPAPVYILDEVDAALDLSHTQNIGMMLQTHFRHSQFIVVSLKDGMFNNANVLYKTRFLDGVSTITRYAQLQRRPIS</sequence>
<feature type="non-terminal residue" evidence="17">
    <location>
        <position position="1190"/>
    </location>
</feature>
<keyword evidence="18" id="KW-1185">Reference proteome</keyword>
<organism evidence="17 18">
    <name type="scientific">Cephalopterus ornatus</name>
    <name type="common">Amazonian umbrellabird</name>
    <dbReference type="NCBI Taxonomy" id="114276"/>
    <lineage>
        <taxon>Eukaryota</taxon>
        <taxon>Metazoa</taxon>
        <taxon>Chordata</taxon>
        <taxon>Craniata</taxon>
        <taxon>Vertebrata</taxon>
        <taxon>Euteleostomi</taxon>
        <taxon>Archelosauria</taxon>
        <taxon>Archosauria</taxon>
        <taxon>Dinosauria</taxon>
        <taxon>Saurischia</taxon>
        <taxon>Theropoda</taxon>
        <taxon>Coelurosauria</taxon>
        <taxon>Aves</taxon>
        <taxon>Neognathae</taxon>
        <taxon>Neoaves</taxon>
        <taxon>Telluraves</taxon>
        <taxon>Australaves</taxon>
        <taxon>Passeriformes</taxon>
        <taxon>Cotingidae</taxon>
        <taxon>Cephalopterus</taxon>
    </lineage>
</organism>
<dbReference type="PIRSF" id="PIRSF005719">
    <property type="entry name" value="SMC"/>
    <property type="match status" value="1"/>
</dbReference>
<evidence type="ECO:0000256" key="3">
    <source>
        <dbReference type="ARBA" id="ARBA00005231"/>
    </source>
</evidence>
<comment type="caution">
    <text evidence="17">The sequence shown here is derived from an EMBL/GenBank/DDBJ whole genome shotgun (WGS) entry which is preliminary data.</text>
</comment>
<evidence type="ECO:0000256" key="15">
    <source>
        <dbReference type="SAM" id="Coils"/>
    </source>
</evidence>
<keyword evidence="6" id="KW-0132">Cell division</keyword>
<keyword evidence="13" id="KW-0131">Cell cycle</keyword>
<evidence type="ECO:0000259" key="16">
    <source>
        <dbReference type="SMART" id="SM00968"/>
    </source>
</evidence>
<dbReference type="SUPFAM" id="SSF75553">
    <property type="entry name" value="Smc hinge domain"/>
    <property type="match status" value="1"/>
</dbReference>
<evidence type="ECO:0000256" key="1">
    <source>
        <dbReference type="ARBA" id="ARBA00004123"/>
    </source>
</evidence>
<dbReference type="CDD" id="cd03273">
    <property type="entry name" value="ABC_SMC2_euk"/>
    <property type="match status" value="1"/>
</dbReference>
<evidence type="ECO:0000256" key="10">
    <source>
        <dbReference type="ARBA" id="ARBA00023054"/>
    </source>
</evidence>
<evidence type="ECO:0000256" key="5">
    <source>
        <dbReference type="ARBA" id="ARBA00022454"/>
    </source>
</evidence>
<dbReference type="Pfam" id="PF06470">
    <property type="entry name" value="SMC_hinge"/>
    <property type="match status" value="1"/>
</dbReference>
<gene>
    <name evidence="17" type="primary">Smc2</name>
    <name evidence="17" type="ORF">CEPORN_R01202</name>
</gene>
<proteinExistence type="inferred from homology"/>
<evidence type="ECO:0000256" key="7">
    <source>
        <dbReference type="ARBA" id="ARBA00022741"/>
    </source>
</evidence>
<keyword evidence="12" id="KW-0539">Nucleus</keyword>
<dbReference type="Proteomes" id="UP000543364">
    <property type="component" value="Unassembled WGS sequence"/>
</dbReference>
<evidence type="ECO:0000256" key="11">
    <source>
        <dbReference type="ARBA" id="ARBA00023067"/>
    </source>
</evidence>
<keyword evidence="7" id="KW-0547">Nucleotide-binding</keyword>
<dbReference type="FunFam" id="3.40.50.300:FF:000278">
    <property type="entry name" value="Structural maintenance of chromosomes 2"/>
    <property type="match status" value="1"/>
</dbReference>
<protein>
    <recommendedName>
        <fullName evidence="4">Structural maintenance of chromosomes protein 2</fullName>
    </recommendedName>
</protein>
<comment type="similarity">
    <text evidence="3">Belongs to the SMC family. SMC2 subfamily.</text>
</comment>
<dbReference type="InterPro" id="IPR003395">
    <property type="entry name" value="RecF/RecN/SMC_N"/>
</dbReference>
<reference evidence="17 18" key="1">
    <citation type="submission" date="2019-09" db="EMBL/GenBank/DDBJ databases">
        <title>Bird 10,000 Genomes (B10K) Project - Family phase.</title>
        <authorList>
            <person name="Zhang G."/>
        </authorList>
    </citation>
    <scope>NUCLEOTIDE SEQUENCE [LARGE SCALE GENOMIC DNA]</scope>
    <source>
        <strain evidence="17">B10K-DU-001-01</strain>
        <tissue evidence="17">Muscle</tissue>
    </source>
</reference>
<dbReference type="Gene3D" id="3.30.70.1620">
    <property type="match status" value="1"/>
</dbReference>
<accession>A0A7K5U0S8</accession>
<comment type="function">
    <text evidence="14">Central component of the condensin complex, a complex required for conversion of interphase chromatin into mitotic-like condense chromosomes. The condensin complex probably introduces positive supercoils into relaxed DNA in the presence of type I topoisomerases and converts nicked DNA into positive knotted forms in the presence of type II topoisomerases.</text>
</comment>
<dbReference type="PANTHER" id="PTHR43977">
    <property type="entry name" value="STRUCTURAL MAINTENANCE OF CHROMOSOMES PROTEIN 3"/>
    <property type="match status" value="1"/>
</dbReference>
<feature type="non-terminal residue" evidence="17">
    <location>
        <position position="1"/>
    </location>
</feature>
<keyword evidence="9" id="KW-0067">ATP-binding</keyword>
<feature type="coiled-coil region" evidence="15">
    <location>
        <begin position="246"/>
        <end position="287"/>
    </location>
</feature>
<dbReference type="InterPro" id="IPR024704">
    <property type="entry name" value="SMC"/>
</dbReference>
<dbReference type="SMART" id="SM00968">
    <property type="entry name" value="SMC_hinge"/>
    <property type="match status" value="1"/>
</dbReference>
<evidence type="ECO:0000256" key="14">
    <source>
        <dbReference type="ARBA" id="ARBA00058936"/>
    </source>
</evidence>
<feature type="coiled-coil region" evidence="15">
    <location>
        <begin position="684"/>
        <end position="947"/>
    </location>
</feature>
<dbReference type="InterPro" id="IPR027417">
    <property type="entry name" value="P-loop_NTPase"/>
</dbReference>
<name>A0A7K5U0S8_CEPOR</name>
<dbReference type="InterPro" id="IPR010935">
    <property type="entry name" value="SMC_hinge"/>
</dbReference>
<dbReference type="Pfam" id="PF02463">
    <property type="entry name" value="SMC_N"/>
    <property type="match status" value="1"/>
</dbReference>
<evidence type="ECO:0000313" key="17">
    <source>
        <dbReference type="EMBL" id="NWU10242.1"/>
    </source>
</evidence>
<evidence type="ECO:0000256" key="13">
    <source>
        <dbReference type="ARBA" id="ARBA00023306"/>
    </source>
</evidence>
<comment type="subcellular location">
    <subcellularLocation>
        <location evidence="2">Chromosome</location>
    </subcellularLocation>
    <subcellularLocation>
        <location evidence="1">Nucleus</location>
    </subcellularLocation>
</comment>
<dbReference type="GO" id="GO:0016887">
    <property type="term" value="F:ATP hydrolysis activity"/>
    <property type="evidence" value="ECO:0007669"/>
    <property type="project" value="InterPro"/>
</dbReference>
<evidence type="ECO:0000256" key="2">
    <source>
        <dbReference type="ARBA" id="ARBA00004286"/>
    </source>
</evidence>
<dbReference type="GO" id="GO:0005524">
    <property type="term" value="F:ATP binding"/>
    <property type="evidence" value="ECO:0007669"/>
    <property type="project" value="UniProtKB-KW"/>
</dbReference>
<keyword evidence="11" id="KW-0226">DNA condensation</keyword>
<dbReference type="AlphaFoldDB" id="A0A7K5U0S8"/>
<feature type="coiled-coil region" evidence="15">
    <location>
        <begin position="338"/>
        <end position="372"/>
    </location>
</feature>
<dbReference type="GO" id="GO:0005694">
    <property type="term" value="C:chromosome"/>
    <property type="evidence" value="ECO:0007669"/>
    <property type="project" value="UniProtKB-SubCell"/>
</dbReference>
<evidence type="ECO:0000256" key="9">
    <source>
        <dbReference type="ARBA" id="ARBA00022840"/>
    </source>
</evidence>
<dbReference type="GO" id="GO:0030261">
    <property type="term" value="P:chromosome condensation"/>
    <property type="evidence" value="ECO:0007669"/>
    <property type="project" value="UniProtKB-KW"/>
</dbReference>
<dbReference type="SUPFAM" id="SSF52540">
    <property type="entry name" value="P-loop containing nucleoside triphosphate hydrolases"/>
    <property type="match status" value="1"/>
</dbReference>
<dbReference type="EMBL" id="VZRE01006319">
    <property type="protein sequence ID" value="NWU10242.1"/>
    <property type="molecule type" value="Genomic_DNA"/>
</dbReference>
<keyword evidence="10 15" id="KW-0175">Coiled coil</keyword>
<dbReference type="InterPro" id="IPR036277">
    <property type="entry name" value="SMC_hinge_sf"/>
</dbReference>
<dbReference type="GO" id="GO:0005634">
    <property type="term" value="C:nucleus"/>
    <property type="evidence" value="ECO:0007669"/>
    <property type="project" value="UniProtKB-SubCell"/>
</dbReference>
<feature type="domain" description="SMC hinge" evidence="16">
    <location>
        <begin position="518"/>
        <end position="638"/>
    </location>
</feature>
<evidence type="ECO:0000256" key="12">
    <source>
        <dbReference type="ARBA" id="ARBA00023242"/>
    </source>
</evidence>
<evidence type="ECO:0000256" key="4">
    <source>
        <dbReference type="ARBA" id="ARBA00018694"/>
    </source>
</evidence>
<keyword evidence="8" id="KW-0498">Mitosis</keyword>
<evidence type="ECO:0000256" key="8">
    <source>
        <dbReference type="ARBA" id="ARBA00022776"/>
    </source>
</evidence>
<dbReference type="InterPro" id="IPR027120">
    <property type="entry name" value="Smc2_ABC"/>
</dbReference>
<evidence type="ECO:0000256" key="6">
    <source>
        <dbReference type="ARBA" id="ARBA00022618"/>
    </source>
</evidence>
<dbReference type="GO" id="GO:0051301">
    <property type="term" value="P:cell division"/>
    <property type="evidence" value="ECO:0007669"/>
    <property type="project" value="UniProtKB-KW"/>
</dbReference>
<dbReference type="FunFam" id="3.40.50.300:FF:000385">
    <property type="entry name" value="Structural maintenance of chromosomes 2"/>
    <property type="match status" value="1"/>
</dbReference>